<dbReference type="PRINTS" id="PR00682">
    <property type="entry name" value="IPNSYNTHASE"/>
</dbReference>
<dbReference type="AlphaFoldDB" id="A0A2H3C2I3"/>
<proteinExistence type="predicted"/>
<organism evidence="3 4">
    <name type="scientific">Armillaria solidipes</name>
    <dbReference type="NCBI Taxonomy" id="1076256"/>
    <lineage>
        <taxon>Eukaryota</taxon>
        <taxon>Fungi</taxon>
        <taxon>Dikarya</taxon>
        <taxon>Basidiomycota</taxon>
        <taxon>Agaricomycotina</taxon>
        <taxon>Agaricomycetes</taxon>
        <taxon>Agaricomycetidae</taxon>
        <taxon>Agaricales</taxon>
        <taxon>Marasmiineae</taxon>
        <taxon>Physalacriaceae</taxon>
        <taxon>Armillaria</taxon>
    </lineage>
</organism>
<keyword evidence="4" id="KW-1185">Reference proteome</keyword>
<sequence length="372" mass="42783">MPALVHDEKPPLEPYIVPPPTQAPLDWAPLVIIDLSKFDEPNGKQDLAVELKDAVKSWGFWTVVGTGFTQEQLDRQLAIGNTFFKLPLEEKREFPCDFSIGNYFGYREPTRFVSRTDVIENMEMLNVPKFTSDYANIPQHQLIKSFHDEIAQFHRKIWDDVIRKLLVLFAIILELPENYFVDRHSYEAPSEDHLRYMIYHPRSLEEDKKISNQWTAGHTDFGSLTLLFSQPIAALQVKDPNNEWKWVKYVPGGITCNAADTLSFLTKGYIKSTIHRVVRPPPDQAHLERLGLFYFARPGNDVPMVPAPSPVLFREGLVTEDETKVTEDSVSGYEYVRARVTNVHNRSKTRIAESAPDAVFRVKNLTVQDYYV</sequence>
<evidence type="ECO:0000313" key="3">
    <source>
        <dbReference type="EMBL" id="PBK73432.1"/>
    </source>
</evidence>
<dbReference type="InterPro" id="IPR026992">
    <property type="entry name" value="DIOX_N"/>
</dbReference>
<feature type="domain" description="Isopenicillin N synthase-like Fe(2+) 2OG dioxygenase" evidence="1">
    <location>
        <begin position="212"/>
        <end position="297"/>
    </location>
</feature>
<gene>
    <name evidence="3" type="ORF">ARMSODRAFT_952496</name>
</gene>
<dbReference type="FunFam" id="2.60.120.330:FF:000040">
    <property type="entry name" value="Chromosome 21, whole genome shotgun sequence"/>
    <property type="match status" value="1"/>
</dbReference>
<dbReference type="SUPFAM" id="SSF51197">
    <property type="entry name" value="Clavaminate synthase-like"/>
    <property type="match status" value="1"/>
</dbReference>
<feature type="domain" description="Non-haem dioxygenase N-terminal" evidence="2">
    <location>
        <begin position="32"/>
        <end position="120"/>
    </location>
</feature>
<evidence type="ECO:0000313" key="4">
    <source>
        <dbReference type="Proteomes" id="UP000218334"/>
    </source>
</evidence>
<dbReference type="Gene3D" id="2.60.120.330">
    <property type="entry name" value="B-lactam Antibiotic, Isopenicillin N Synthase, Chain"/>
    <property type="match status" value="1"/>
</dbReference>
<evidence type="ECO:0000259" key="2">
    <source>
        <dbReference type="Pfam" id="PF14226"/>
    </source>
</evidence>
<dbReference type="Pfam" id="PF14226">
    <property type="entry name" value="DIOX_N"/>
    <property type="match status" value="1"/>
</dbReference>
<dbReference type="InterPro" id="IPR027443">
    <property type="entry name" value="IPNS-like_sf"/>
</dbReference>
<dbReference type="Proteomes" id="UP000218334">
    <property type="component" value="Unassembled WGS sequence"/>
</dbReference>
<protein>
    <submittedName>
        <fullName evidence="3">Gibberellin 2-oxidase</fullName>
    </submittedName>
</protein>
<dbReference type="InterPro" id="IPR050231">
    <property type="entry name" value="Iron_ascorbate_oxido_reductase"/>
</dbReference>
<accession>A0A2H3C2I3</accession>
<dbReference type="STRING" id="1076256.A0A2H3C2I3"/>
<evidence type="ECO:0000259" key="1">
    <source>
        <dbReference type="Pfam" id="PF03171"/>
    </source>
</evidence>
<dbReference type="InterPro" id="IPR044861">
    <property type="entry name" value="IPNS-like_FE2OG_OXY"/>
</dbReference>
<dbReference type="PANTHER" id="PTHR47990">
    <property type="entry name" value="2-OXOGLUTARATE (2OG) AND FE(II)-DEPENDENT OXYGENASE SUPERFAMILY PROTEIN-RELATED"/>
    <property type="match status" value="1"/>
</dbReference>
<reference evidence="4" key="1">
    <citation type="journal article" date="2017" name="Nat. Ecol. Evol.">
        <title>Genome expansion and lineage-specific genetic innovations in the forest pathogenic fungi Armillaria.</title>
        <authorList>
            <person name="Sipos G."/>
            <person name="Prasanna A.N."/>
            <person name="Walter M.C."/>
            <person name="O'Connor E."/>
            <person name="Balint B."/>
            <person name="Krizsan K."/>
            <person name="Kiss B."/>
            <person name="Hess J."/>
            <person name="Varga T."/>
            <person name="Slot J."/>
            <person name="Riley R."/>
            <person name="Boka B."/>
            <person name="Rigling D."/>
            <person name="Barry K."/>
            <person name="Lee J."/>
            <person name="Mihaltcheva S."/>
            <person name="LaButti K."/>
            <person name="Lipzen A."/>
            <person name="Waldron R."/>
            <person name="Moloney N.M."/>
            <person name="Sperisen C."/>
            <person name="Kredics L."/>
            <person name="Vagvoelgyi C."/>
            <person name="Patrignani A."/>
            <person name="Fitzpatrick D."/>
            <person name="Nagy I."/>
            <person name="Doyle S."/>
            <person name="Anderson J.B."/>
            <person name="Grigoriev I.V."/>
            <person name="Gueldener U."/>
            <person name="Muensterkoetter M."/>
            <person name="Nagy L.G."/>
        </authorList>
    </citation>
    <scope>NUCLEOTIDE SEQUENCE [LARGE SCALE GENOMIC DNA]</scope>
    <source>
        <strain evidence="4">28-4</strain>
    </source>
</reference>
<dbReference type="Pfam" id="PF03171">
    <property type="entry name" value="2OG-FeII_Oxy"/>
    <property type="match status" value="1"/>
</dbReference>
<dbReference type="EMBL" id="KZ293420">
    <property type="protein sequence ID" value="PBK73432.1"/>
    <property type="molecule type" value="Genomic_DNA"/>
</dbReference>
<name>A0A2H3C2I3_9AGAR</name>